<dbReference type="PANTHER" id="PTHR47356:SF2">
    <property type="entry name" value="FAD-BINDING DOMAIN-CONTAINING PROTEIN-RELATED"/>
    <property type="match status" value="1"/>
</dbReference>
<evidence type="ECO:0000313" key="8">
    <source>
        <dbReference type="EMBL" id="KAL1888139.1"/>
    </source>
</evidence>
<gene>
    <name evidence="8" type="ORF">Sste5346_009749</name>
</gene>
<organism evidence="8 9">
    <name type="scientific">Sporothrix stenoceras</name>
    <dbReference type="NCBI Taxonomy" id="5173"/>
    <lineage>
        <taxon>Eukaryota</taxon>
        <taxon>Fungi</taxon>
        <taxon>Dikarya</taxon>
        <taxon>Ascomycota</taxon>
        <taxon>Pezizomycotina</taxon>
        <taxon>Sordariomycetes</taxon>
        <taxon>Sordariomycetidae</taxon>
        <taxon>Ophiostomatales</taxon>
        <taxon>Ophiostomataceae</taxon>
        <taxon>Sporothrix</taxon>
    </lineage>
</organism>
<comment type="similarity">
    <text evidence="2">Belongs to the paxM FAD-dependent monooxygenase family.</text>
</comment>
<dbReference type="InterPro" id="IPR002938">
    <property type="entry name" value="FAD-bd"/>
</dbReference>
<keyword evidence="5" id="KW-0560">Oxidoreductase</keyword>
<feature type="domain" description="FAD-binding" evidence="7">
    <location>
        <begin position="8"/>
        <end position="343"/>
    </location>
</feature>
<dbReference type="PANTHER" id="PTHR47356">
    <property type="entry name" value="FAD-DEPENDENT MONOOXYGENASE ASQG-RELATED"/>
    <property type="match status" value="1"/>
</dbReference>
<feature type="transmembrane region" description="Helical" evidence="6">
    <location>
        <begin position="503"/>
        <end position="524"/>
    </location>
</feature>
<reference evidence="8 9" key="1">
    <citation type="journal article" date="2024" name="IMA Fungus">
        <title>IMA Genome - F19 : A genome assembly and annotation guide to empower mycologists, including annotated draft genome sequences of Ceratocystis pirilliformis, Diaporthe australafricana, Fusarium ophioides, Paecilomyces lecythidis, and Sporothrix stenoceras.</title>
        <authorList>
            <person name="Aylward J."/>
            <person name="Wilson A.M."/>
            <person name="Visagie C.M."/>
            <person name="Spraker J."/>
            <person name="Barnes I."/>
            <person name="Buitendag C."/>
            <person name="Ceriani C."/>
            <person name="Del Mar Angel L."/>
            <person name="du Plessis D."/>
            <person name="Fuchs T."/>
            <person name="Gasser K."/>
            <person name="Kramer D."/>
            <person name="Li W."/>
            <person name="Munsamy K."/>
            <person name="Piso A."/>
            <person name="Price J.L."/>
            <person name="Sonnekus B."/>
            <person name="Thomas C."/>
            <person name="van der Nest A."/>
            <person name="van Dijk A."/>
            <person name="van Heerden A."/>
            <person name="van Vuuren N."/>
            <person name="Yilmaz N."/>
            <person name="Duong T.A."/>
            <person name="van der Merwe N.A."/>
            <person name="Wingfield M.J."/>
            <person name="Wingfield B.D."/>
        </authorList>
    </citation>
    <scope>NUCLEOTIDE SEQUENCE [LARGE SCALE GENOMIC DNA]</scope>
    <source>
        <strain evidence="8 9">CMW 5346</strain>
    </source>
</reference>
<dbReference type="SUPFAM" id="SSF51905">
    <property type="entry name" value="FAD/NAD(P)-binding domain"/>
    <property type="match status" value="1"/>
</dbReference>
<evidence type="ECO:0000256" key="5">
    <source>
        <dbReference type="ARBA" id="ARBA00023002"/>
    </source>
</evidence>
<feature type="transmembrane region" description="Helical" evidence="6">
    <location>
        <begin position="739"/>
        <end position="761"/>
    </location>
</feature>
<accession>A0ABR3YL78</accession>
<feature type="transmembrane region" description="Helical" evidence="6">
    <location>
        <begin position="691"/>
        <end position="719"/>
    </location>
</feature>
<evidence type="ECO:0000256" key="2">
    <source>
        <dbReference type="ARBA" id="ARBA00007992"/>
    </source>
</evidence>
<keyword evidence="9" id="KW-1185">Reference proteome</keyword>
<comment type="caution">
    <text evidence="8">The sequence shown here is derived from an EMBL/GenBank/DDBJ whole genome shotgun (WGS) entry which is preliminary data.</text>
</comment>
<keyword evidence="3" id="KW-0285">Flavoprotein</keyword>
<keyword evidence="6" id="KW-1133">Transmembrane helix</keyword>
<sequence length="814" mass="91282">MGGKSNFKVLIGGGSITGLTLANMLQLYDIDFLVLESYDDIAPQVGASIGILPHGNRIMDQLGLFTKILELCPPLDSFHFRDSTGKVICEFFGMDHSMCQRHGYPITFLDRQMVLKVLYDNIKDKTKVLTNKRVQKVNMTDTGVTVKTSDGSVYQGDILVGSDGIHSTVRDEMWRIANQERPGWIPADEHASVPVDYGCVFGISNPCKGIEPGASNSVFHKHESYIVNGGPEGRVYWFFFYKLVQRAYGDDIPVYTKEDEAKVIAQHVNDDITPNLKFKDIIDARITSVLVPLQEYVFRQWHYKRIITIGDAAHKFHPIAGHGGNACIESAATLVNNLRRALAKSKGDKPTLAQIEQVFATTQKIRQDRTTSLKEHSHKQQRTEMLDTPMHEVIAKYVLPMTDTEDVTFNFSRNMPLAEKLDNPKLTPVPRLAPYKDELLSPPRSRGVLRWYLIAFYLAIAYVVHHVMWVRSESFGLGAHLGAILETGKFAADPSFPPLKRTYFGIAAIDDYLVFLTAIFMTGLKRWDESFGMLMVYFLGMLVQPIAVWTVEAFRKRNALTPLALLTVWLTFVQSAGVGIYMPIFYAIYTFLSEPETYWWPLNREVMIPWASSMLWANLVGYALPTVLMFYPWSDPNLVQNFEVLWQVAPMLVPLFVNVLGYFYGKSNPNWTKIPKRADTPFPDVVHLKKVYLVTGLLGFALHVYCLASIVSSPTISLASVFAPDFSATAKPLGEGLRAIFLIDFYGLELASFAWSVQAVWDLRRVGRTNADVATAAGAIALANVVVGPGAALSSVWYWRETLLAKTSFTQSLS</sequence>
<evidence type="ECO:0000313" key="9">
    <source>
        <dbReference type="Proteomes" id="UP001583186"/>
    </source>
</evidence>
<feature type="transmembrane region" description="Helical" evidence="6">
    <location>
        <begin position="531"/>
        <end position="551"/>
    </location>
</feature>
<keyword evidence="6" id="KW-0812">Transmembrane</keyword>
<dbReference type="Gene3D" id="3.50.50.60">
    <property type="entry name" value="FAD/NAD(P)-binding domain"/>
    <property type="match status" value="1"/>
</dbReference>
<proteinExistence type="inferred from homology"/>
<feature type="transmembrane region" description="Helical" evidence="6">
    <location>
        <begin position="773"/>
        <end position="799"/>
    </location>
</feature>
<dbReference type="Pfam" id="PF01494">
    <property type="entry name" value="FAD_binding_3"/>
    <property type="match status" value="1"/>
</dbReference>
<dbReference type="PRINTS" id="PR00420">
    <property type="entry name" value="RNGMNOXGNASE"/>
</dbReference>
<evidence type="ECO:0000259" key="7">
    <source>
        <dbReference type="Pfam" id="PF01494"/>
    </source>
</evidence>
<evidence type="ECO:0000256" key="1">
    <source>
        <dbReference type="ARBA" id="ARBA00001974"/>
    </source>
</evidence>
<feature type="transmembrane region" description="Helical" evidence="6">
    <location>
        <begin position="449"/>
        <end position="468"/>
    </location>
</feature>
<protein>
    <recommendedName>
        <fullName evidence="7">FAD-binding domain-containing protein</fullName>
    </recommendedName>
</protein>
<feature type="transmembrane region" description="Helical" evidence="6">
    <location>
        <begin position="613"/>
        <end position="633"/>
    </location>
</feature>
<feature type="transmembrane region" description="Helical" evidence="6">
    <location>
        <begin position="645"/>
        <end position="664"/>
    </location>
</feature>
<dbReference type="InterPro" id="IPR036188">
    <property type="entry name" value="FAD/NAD-bd_sf"/>
</dbReference>
<keyword evidence="4" id="KW-0274">FAD</keyword>
<comment type="cofactor">
    <cofactor evidence="1">
        <name>FAD</name>
        <dbReference type="ChEBI" id="CHEBI:57692"/>
    </cofactor>
</comment>
<dbReference type="EMBL" id="JAWCUI010000099">
    <property type="protein sequence ID" value="KAL1888139.1"/>
    <property type="molecule type" value="Genomic_DNA"/>
</dbReference>
<feature type="transmembrane region" description="Helical" evidence="6">
    <location>
        <begin position="563"/>
        <end position="592"/>
    </location>
</feature>
<dbReference type="InterPro" id="IPR050562">
    <property type="entry name" value="FAD_mOase_fung"/>
</dbReference>
<evidence type="ECO:0000256" key="6">
    <source>
        <dbReference type="SAM" id="Phobius"/>
    </source>
</evidence>
<evidence type="ECO:0000256" key="4">
    <source>
        <dbReference type="ARBA" id="ARBA00022827"/>
    </source>
</evidence>
<name>A0ABR3YL78_9PEZI</name>
<dbReference type="Proteomes" id="UP001583186">
    <property type="component" value="Unassembled WGS sequence"/>
</dbReference>
<evidence type="ECO:0000256" key="3">
    <source>
        <dbReference type="ARBA" id="ARBA00022630"/>
    </source>
</evidence>
<keyword evidence="6" id="KW-0472">Membrane</keyword>